<protein>
    <recommendedName>
        <fullName evidence="1">aminodeoxychorismate synthase</fullName>
        <ecNumber evidence="1">2.6.1.85</ecNumber>
    </recommendedName>
</protein>
<keyword evidence="3" id="KW-1133">Transmembrane helix</keyword>
<keyword evidence="3" id="KW-0472">Membrane</keyword>
<dbReference type="GO" id="GO:0046820">
    <property type="term" value="F:4-amino-4-deoxychorismate synthase activity"/>
    <property type="evidence" value="ECO:0007669"/>
    <property type="project" value="UniProtKB-EC"/>
</dbReference>
<dbReference type="InterPro" id="IPR019999">
    <property type="entry name" value="Anth_synth_I-like"/>
</dbReference>
<feature type="transmembrane region" description="Helical" evidence="3">
    <location>
        <begin position="12"/>
        <end position="36"/>
    </location>
</feature>
<dbReference type="Gene3D" id="3.60.120.10">
    <property type="entry name" value="Anthranilate synthase"/>
    <property type="match status" value="1"/>
</dbReference>
<feature type="domain" description="Anthranilate synthase component I N-terminal" evidence="5">
    <location>
        <begin position="71"/>
        <end position="181"/>
    </location>
</feature>
<dbReference type="PRINTS" id="PR00095">
    <property type="entry name" value="ANTSNTHASEI"/>
</dbReference>
<keyword evidence="3" id="KW-0812">Transmembrane</keyword>
<dbReference type="Pfam" id="PF04715">
    <property type="entry name" value="Anth_synt_I_N"/>
    <property type="match status" value="1"/>
</dbReference>
<dbReference type="Proteomes" id="UP000178943">
    <property type="component" value="Unassembled WGS sequence"/>
</dbReference>
<evidence type="ECO:0000256" key="1">
    <source>
        <dbReference type="ARBA" id="ARBA00013139"/>
    </source>
</evidence>
<accession>A0A1F5VFK1</accession>
<gene>
    <name evidence="6" type="ORF">A2Y62_13980</name>
</gene>
<sequence length="481" mass="54760">MFLLAVAHYFPFILILLSAENIFCCFTFSVFIIYTLPDMLIDDVSNRITFAELIHAVRNEPYSFIIDKYREEYSLAGFALSLPDKSNLITTNSIDEFETTAANIIINRHKAFENTKEYFSNNRNGTSHNSIPAGPGWYGYISYNLNAHLNKCLQPKPCIHPLINFIYMPAVFYISHHNEQIVCLAYDKNTLEHSLAIIKNSPVRKKHNFSLKNEYVYPLEKYKQTIEQIKEHIINGDVYQVNFTHQMIFSFKGDELGCYLAMRESSRSAQGGYFKFSDMHILSFSPERFFKIMNGNIASYPIKGTMPRSSNQSEDESYRLALQKSAKDHAEHIMIVDLIRNDLGRISRIGSVHVEDLCNIESFETVHHMVSCIRGTLNDNLSVSELLKAISPGGSITGAPKIAAMKIIDELEDYSREIYTGNIGYIIPEKNILDFNIAIRTLLIHKGQASYAVGGGIVFDSDPCKEYEETLIKSRILNLAE</sequence>
<dbReference type="STRING" id="1817863.A2Y62_13980"/>
<reference evidence="6 7" key="1">
    <citation type="journal article" date="2016" name="Nat. Commun.">
        <title>Thousands of microbial genomes shed light on interconnected biogeochemical processes in an aquifer system.</title>
        <authorList>
            <person name="Anantharaman K."/>
            <person name="Brown C.T."/>
            <person name="Hug L.A."/>
            <person name="Sharon I."/>
            <person name="Castelle C.J."/>
            <person name="Probst A.J."/>
            <person name="Thomas B.C."/>
            <person name="Singh A."/>
            <person name="Wilkins M.J."/>
            <person name="Karaoz U."/>
            <person name="Brodie E.L."/>
            <person name="Williams K.H."/>
            <person name="Hubbard S.S."/>
            <person name="Banfield J.F."/>
        </authorList>
    </citation>
    <scope>NUCLEOTIDE SEQUENCE [LARGE SCALE GENOMIC DNA]</scope>
</reference>
<dbReference type="PANTHER" id="PTHR11236">
    <property type="entry name" value="AMINOBENZOATE/ANTHRANILATE SYNTHASE"/>
    <property type="match status" value="1"/>
</dbReference>
<dbReference type="EMBL" id="MFGW01000183">
    <property type="protein sequence ID" value="OGF62233.1"/>
    <property type="molecule type" value="Genomic_DNA"/>
</dbReference>
<keyword evidence="2" id="KW-0808">Transferase</keyword>
<evidence type="ECO:0000256" key="2">
    <source>
        <dbReference type="ARBA" id="ARBA00022679"/>
    </source>
</evidence>
<evidence type="ECO:0000313" key="6">
    <source>
        <dbReference type="EMBL" id="OGF62233.1"/>
    </source>
</evidence>
<dbReference type="PANTHER" id="PTHR11236:SF50">
    <property type="entry name" value="AMINODEOXYCHORISMATE SYNTHASE COMPONENT 1"/>
    <property type="match status" value="1"/>
</dbReference>
<dbReference type="InterPro" id="IPR015890">
    <property type="entry name" value="Chorismate_C"/>
</dbReference>
<dbReference type="AlphaFoldDB" id="A0A1F5VFK1"/>
<comment type="caution">
    <text evidence="6">The sequence shown here is derived from an EMBL/GenBank/DDBJ whole genome shotgun (WGS) entry which is preliminary data.</text>
</comment>
<organism evidence="6 7">
    <name type="scientific">Candidatus Fischerbacteria bacterium RBG_13_37_8</name>
    <dbReference type="NCBI Taxonomy" id="1817863"/>
    <lineage>
        <taxon>Bacteria</taxon>
        <taxon>Candidatus Fischeribacteriota</taxon>
    </lineage>
</organism>
<evidence type="ECO:0000256" key="3">
    <source>
        <dbReference type="SAM" id="Phobius"/>
    </source>
</evidence>
<proteinExistence type="predicted"/>
<dbReference type="InterPro" id="IPR005801">
    <property type="entry name" value="ADC_synthase"/>
</dbReference>
<evidence type="ECO:0000259" key="5">
    <source>
        <dbReference type="Pfam" id="PF04715"/>
    </source>
</evidence>
<dbReference type="GO" id="GO:0000162">
    <property type="term" value="P:L-tryptophan biosynthetic process"/>
    <property type="evidence" value="ECO:0007669"/>
    <property type="project" value="TreeGrafter"/>
</dbReference>
<dbReference type="NCBIfam" id="TIGR00553">
    <property type="entry name" value="pabB"/>
    <property type="match status" value="1"/>
</dbReference>
<dbReference type="SUPFAM" id="SSF56322">
    <property type="entry name" value="ADC synthase"/>
    <property type="match status" value="1"/>
</dbReference>
<evidence type="ECO:0000259" key="4">
    <source>
        <dbReference type="Pfam" id="PF00425"/>
    </source>
</evidence>
<evidence type="ECO:0000313" key="7">
    <source>
        <dbReference type="Proteomes" id="UP000178943"/>
    </source>
</evidence>
<dbReference type="GO" id="GO:0009396">
    <property type="term" value="P:folic acid-containing compound biosynthetic process"/>
    <property type="evidence" value="ECO:0007669"/>
    <property type="project" value="InterPro"/>
</dbReference>
<name>A0A1F5VFK1_9BACT</name>
<dbReference type="InterPro" id="IPR005802">
    <property type="entry name" value="ADC_synth_comp_1"/>
</dbReference>
<feature type="domain" description="Chorismate-utilising enzyme C-terminal" evidence="4">
    <location>
        <begin position="220"/>
        <end position="473"/>
    </location>
</feature>
<dbReference type="InterPro" id="IPR006805">
    <property type="entry name" value="Anth_synth_I_N"/>
</dbReference>
<dbReference type="EC" id="2.6.1.85" evidence="1"/>
<dbReference type="Pfam" id="PF00425">
    <property type="entry name" value="Chorismate_bind"/>
    <property type="match status" value="1"/>
</dbReference>